<dbReference type="InterPro" id="IPR043151">
    <property type="entry name" value="BAH_sf"/>
</dbReference>
<dbReference type="FunFam" id="2.30.30.490:FF:000017">
    <property type="entry name" value="Bromo-adjacent homology (BAH) domain-containing protein"/>
    <property type="match status" value="1"/>
</dbReference>
<feature type="compositionally biased region" description="Basic and acidic residues" evidence="1">
    <location>
        <begin position="337"/>
        <end position="351"/>
    </location>
</feature>
<dbReference type="InterPro" id="IPR001025">
    <property type="entry name" value="BAH_dom"/>
</dbReference>
<evidence type="ECO:0000256" key="1">
    <source>
        <dbReference type="SAM" id="MobiDB-lite"/>
    </source>
</evidence>
<gene>
    <name evidence="3" type="ORF">LUZ61_007902</name>
</gene>
<name>A0AAD5ZUK5_9POAL</name>
<feature type="compositionally biased region" description="Basic and acidic residues" evidence="1">
    <location>
        <begin position="209"/>
        <end position="230"/>
    </location>
</feature>
<dbReference type="EMBL" id="JAMRDG010000001">
    <property type="protein sequence ID" value="KAJ3704197.1"/>
    <property type="molecule type" value="Genomic_DNA"/>
</dbReference>
<dbReference type="Proteomes" id="UP001210211">
    <property type="component" value="Unassembled WGS sequence"/>
</dbReference>
<dbReference type="GO" id="GO:0003682">
    <property type="term" value="F:chromatin binding"/>
    <property type="evidence" value="ECO:0007669"/>
    <property type="project" value="InterPro"/>
</dbReference>
<dbReference type="PROSITE" id="PS51038">
    <property type="entry name" value="BAH"/>
    <property type="match status" value="1"/>
</dbReference>
<dbReference type="AlphaFoldDB" id="A0AAD5ZUK5"/>
<sequence>MMNDNIPFTWGDKGGLSKTKDQFYMNFQYDGTTYNLFDNVYLFKHGDPEPHLGKIVRIWEQANGKKKVNIVWFLHPSEIRKYLGSYRPSEKEVFLACGENYSLRGLADVNPLEAIAGKGRVICTSKDNKNPQPSQADIERADYVFCKVFDVGRLTLSDKLPATIGSLKIELFLNKKEDLTPVLVPPAISNGATENTPASSSSSPIPDPLKPDLKISDPEAKGPRQEDKNSLKIRIPSIRKEDGRSESAQTPVGTHKEAKTPVGTSNEDKVTKRVKFSDTAAGVSRENEIKKAQAEENELHSLPSVEPPSPSRKIGSNGVLQPEKRSVVLTGGLKSGKKIEDQTEVPRKRNADGNLKQPVSSTGQLKLQKEAEDQVEKVSTRAVDVSDRRKWFDYSGKNWAQKIQIEDQEGRLVLLQNFDTWLTASQIEDLIFRATSCSCTVRLVTNYMYGDPNYGMAYAFFRSKEAANQVVTKLTEAYLVLPSGRPLICSKGALDIPRQSTSFVGHLAIEKLKKKMTGDEMKKAVSTSHCSQSNTIEFEMALEWIAARERFANACKKLTQKYNDHKPKK</sequence>
<feature type="region of interest" description="Disordered" evidence="1">
    <location>
        <begin position="294"/>
        <end position="359"/>
    </location>
</feature>
<protein>
    <recommendedName>
        <fullName evidence="2">BAH domain-containing protein</fullName>
    </recommendedName>
</protein>
<dbReference type="Gene3D" id="2.30.30.490">
    <property type="match status" value="1"/>
</dbReference>
<proteinExistence type="predicted"/>
<evidence type="ECO:0000313" key="3">
    <source>
        <dbReference type="EMBL" id="KAJ3704197.1"/>
    </source>
</evidence>
<feature type="region of interest" description="Disordered" evidence="1">
    <location>
        <begin position="188"/>
        <end position="272"/>
    </location>
</feature>
<keyword evidence="4" id="KW-1185">Reference proteome</keyword>
<evidence type="ECO:0000259" key="2">
    <source>
        <dbReference type="PROSITE" id="PS51038"/>
    </source>
</evidence>
<dbReference type="PANTHER" id="PTHR47073:SF2">
    <property type="entry name" value="PROTEIN ANTI-SILENCING 1"/>
    <property type="match status" value="1"/>
</dbReference>
<dbReference type="Pfam" id="PF01426">
    <property type="entry name" value="BAH"/>
    <property type="match status" value="1"/>
</dbReference>
<feature type="domain" description="BAH" evidence="2">
    <location>
        <begin position="32"/>
        <end position="160"/>
    </location>
</feature>
<dbReference type="PANTHER" id="PTHR47073">
    <property type="entry name" value="PROTEIN ANTI-SILENCING 1"/>
    <property type="match status" value="1"/>
</dbReference>
<reference evidence="3 4" key="1">
    <citation type="journal article" date="2022" name="Cell">
        <title>Repeat-based holocentromeres influence genome architecture and karyotype evolution.</title>
        <authorList>
            <person name="Hofstatter P.G."/>
            <person name="Thangavel G."/>
            <person name="Lux T."/>
            <person name="Neumann P."/>
            <person name="Vondrak T."/>
            <person name="Novak P."/>
            <person name="Zhang M."/>
            <person name="Costa L."/>
            <person name="Castellani M."/>
            <person name="Scott A."/>
            <person name="Toegelov H."/>
            <person name="Fuchs J."/>
            <person name="Mata-Sucre Y."/>
            <person name="Dias Y."/>
            <person name="Vanzela A.L.L."/>
            <person name="Huettel B."/>
            <person name="Almeida C.C.S."/>
            <person name="Simkova H."/>
            <person name="Souza G."/>
            <person name="Pedrosa-Harand A."/>
            <person name="Macas J."/>
            <person name="Mayer K.F.X."/>
            <person name="Houben A."/>
            <person name="Marques A."/>
        </authorList>
    </citation>
    <scope>NUCLEOTIDE SEQUENCE [LARGE SCALE GENOMIC DNA]</scope>
    <source>
        <strain evidence="3">RhyTen1mFocal</strain>
    </source>
</reference>
<evidence type="ECO:0000313" key="4">
    <source>
        <dbReference type="Proteomes" id="UP001210211"/>
    </source>
</evidence>
<organism evidence="3 4">
    <name type="scientific">Rhynchospora tenuis</name>
    <dbReference type="NCBI Taxonomy" id="198213"/>
    <lineage>
        <taxon>Eukaryota</taxon>
        <taxon>Viridiplantae</taxon>
        <taxon>Streptophyta</taxon>
        <taxon>Embryophyta</taxon>
        <taxon>Tracheophyta</taxon>
        <taxon>Spermatophyta</taxon>
        <taxon>Magnoliopsida</taxon>
        <taxon>Liliopsida</taxon>
        <taxon>Poales</taxon>
        <taxon>Cyperaceae</taxon>
        <taxon>Cyperoideae</taxon>
        <taxon>Rhynchosporeae</taxon>
        <taxon>Rhynchospora</taxon>
    </lineage>
</organism>
<comment type="caution">
    <text evidence="3">The sequence shown here is derived from an EMBL/GenBank/DDBJ whole genome shotgun (WGS) entry which is preliminary data.</text>
</comment>
<dbReference type="GO" id="GO:0003723">
    <property type="term" value="F:RNA binding"/>
    <property type="evidence" value="ECO:0007669"/>
    <property type="project" value="TreeGrafter"/>
</dbReference>
<accession>A0AAD5ZUK5</accession>